<evidence type="ECO:0000313" key="10">
    <source>
        <dbReference type="Proteomes" id="UP000216998"/>
    </source>
</evidence>
<dbReference type="AlphaFoldDB" id="A0A255Z110"/>
<name>A0A255Z110_9PROT</name>
<evidence type="ECO:0000259" key="8">
    <source>
        <dbReference type="PROSITE" id="PS51007"/>
    </source>
</evidence>
<feature type="chain" id="PRO_5012129302" evidence="7">
    <location>
        <begin position="23"/>
        <end position="129"/>
    </location>
</feature>
<dbReference type="GO" id="GO:0046872">
    <property type="term" value="F:metal ion binding"/>
    <property type="evidence" value="ECO:0007669"/>
    <property type="project" value="UniProtKB-KW"/>
</dbReference>
<evidence type="ECO:0000256" key="4">
    <source>
        <dbReference type="ARBA" id="ARBA00022982"/>
    </source>
</evidence>
<keyword evidence="7" id="KW-0732">Signal</keyword>
<keyword evidence="3 6" id="KW-0479">Metal-binding</keyword>
<dbReference type="OrthoDB" id="9805828at2"/>
<keyword evidence="1" id="KW-0813">Transport</keyword>
<evidence type="ECO:0000256" key="3">
    <source>
        <dbReference type="ARBA" id="ARBA00022723"/>
    </source>
</evidence>
<keyword evidence="2 6" id="KW-0349">Heme</keyword>
<dbReference type="Pfam" id="PF00034">
    <property type="entry name" value="Cytochrom_C"/>
    <property type="match status" value="1"/>
</dbReference>
<feature type="domain" description="Cytochrome c" evidence="8">
    <location>
        <begin position="25"/>
        <end position="126"/>
    </location>
</feature>
<evidence type="ECO:0000313" key="9">
    <source>
        <dbReference type="EMBL" id="OYQ34595.1"/>
    </source>
</evidence>
<sequence>MSKFTASACLILLSLVPVTSHAVDGDPAAGKIVFNKCMACHNVDNEKSKVGPSLMGLIGRQPGSVAGYTYSKPMVEFGVGKTWDEALLKTYLPNPRAMVNGTKMAFPGLKTDKEIIDVIAYLNQYSPRK</sequence>
<accession>A0A255Z110</accession>
<evidence type="ECO:0000256" key="7">
    <source>
        <dbReference type="SAM" id="SignalP"/>
    </source>
</evidence>
<dbReference type="Gene3D" id="1.10.760.10">
    <property type="entry name" value="Cytochrome c-like domain"/>
    <property type="match status" value="1"/>
</dbReference>
<reference evidence="9 10" key="1">
    <citation type="submission" date="2017-07" db="EMBL/GenBank/DDBJ databases">
        <title>Niveispirillum cyanobacteriorum sp. nov., isolated from cyanobacterial aggregates in a eutrophic lake.</title>
        <authorList>
            <person name="Cai H."/>
        </authorList>
    </citation>
    <scope>NUCLEOTIDE SEQUENCE [LARGE SCALE GENOMIC DNA]</scope>
    <source>
        <strain evidence="10">TH1-14</strain>
    </source>
</reference>
<keyword evidence="4" id="KW-0249">Electron transport</keyword>
<dbReference type="InterPro" id="IPR009056">
    <property type="entry name" value="Cyt_c-like_dom"/>
</dbReference>
<proteinExistence type="predicted"/>
<evidence type="ECO:0000256" key="1">
    <source>
        <dbReference type="ARBA" id="ARBA00022448"/>
    </source>
</evidence>
<evidence type="ECO:0000256" key="5">
    <source>
        <dbReference type="ARBA" id="ARBA00023004"/>
    </source>
</evidence>
<gene>
    <name evidence="9" type="ORF">CHU95_11355</name>
</gene>
<dbReference type="GO" id="GO:0020037">
    <property type="term" value="F:heme binding"/>
    <property type="evidence" value="ECO:0007669"/>
    <property type="project" value="InterPro"/>
</dbReference>
<dbReference type="PANTHER" id="PTHR11961">
    <property type="entry name" value="CYTOCHROME C"/>
    <property type="match status" value="1"/>
</dbReference>
<feature type="signal peptide" evidence="7">
    <location>
        <begin position="1"/>
        <end position="22"/>
    </location>
</feature>
<comment type="caution">
    <text evidence="9">The sequence shown here is derived from an EMBL/GenBank/DDBJ whole genome shotgun (WGS) entry which is preliminary data.</text>
</comment>
<protein>
    <submittedName>
        <fullName evidence="9">Cytochrome c family protein</fullName>
    </submittedName>
</protein>
<dbReference type="PROSITE" id="PS51007">
    <property type="entry name" value="CYTC"/>
    <property type="match status" value="1"/>
</dbReference>
<dbReference type="SUPFAM" id="SSF46626">
    <property type="entry name" value="Cytochrome c"/>
    <property type="match status" value="1"/>
</dbReference>
<keyword evidence="5 6" id="KW-0408">Iron</keyword>
<dbReference type="GO" id="GO:0009055">
    <property type="term" value="F:electron transfer activity"/>
    <property type="evidence" value="ECO:0007669"/>
    <property type="project" value="InterPro"/>
</dbReference>
<keyword evidence="10" id="KW-1185">Reference proteome</keyword>
<dbReference type="InterPro" id="IPR002327">
    <property type="entry name" value="Cyt_c_1A/1B"/>
</dbReference>
<dbReference type="RefSeq" id="WP_094456446.1">
    <property type="nucleotide sequence ID" value="NZ_NOXU01000028.1"/>
</dbReference>
<dbReference type="InterPro" id="IPR036909">
    <property type="entry name" value="Cyt_c-like_dom_sf"/>
</dbReference>
<organism evidence="9 10">
    <name type="scientific">Niveispirillum lacus</name>
    <dbReference type="NCBI Taxonomy" id="1981099"/>
    <lineage>
        <taxon>Bacteria</taxon>
        <taxon>Pseudomonadati</taxon>
        <taxon>Pseudomonadota</taxon>
        <taxon>Alphaproteobacteria</taxon>
        <taxon>Rhodospirillales</taxon>
        <taxon>Azospirillaceae</taxon>
        <taxon>Niveispirillum</taxon>
    </lineage>
</organism>
<dbReference type="Proteomes" id="UP000216998">
    <property type="component" value="Unassembled WGS sequence"/>
</dbReference>
<dbReference type="PRINTS" id="PR00604">
    <property type="entry name" value="CYTCHRMECIAB"/>
</dbReference>
<evidence type="ECO:0000256" key="2">
    <source>
        <dbReference type="ARBA" id="ARBA00022617"/>
    </source>
</evidence>
<evidence type="ECO:0000256" key="6">
    <source>
        <dbReference type="PROSITE-ProRule" id="PRU00433"/>
    </source>
</evidence>
<dbReference type="EMBL" id="NOXU01000028">
    <property type="protein sequence ID" value="OYQ34595.1"/>
    <property type="molecule type" value="Genomic_DNA"/>
</dbReference>